<name>A0ABN6YIF9_9MICO</name>
<evidence type="ECO:0008006" key="5">
    <source>
        <dbReference type="Google" id="ProtNLM"/>
    </source>
</evidence>
<keyword evidence="4" id="KW-1185">Reference proteome</keyword>
<feature type="chain" id="PRO_5046262426" description="Repeat domain-containing protein" evidence="2">
    <location>
        <begin position="29"/>
        <end position="848"/>
    </location>
</feature>
<dbReference type="InterPro" id="IPR028994">
    <property type="entry name" value="Integrin_alpha_N"/>
</dbReference>
<dbReference type="Proteomes" id="UP001321477">
    <property type="component" value="Chromosome"/>
</dbReference>
<feature type="signal peptide" evidence="2">
    <location>
        <begin position="1"/>
        <end position="28"/>
    </location>
</feature>
<protein>
    <recommendedName>
        <fullName evidence="5">Repeat domain-containing protein</fullName>
    </recommendedName>
</protein>
<accession>A0ABN6YIF9</accession>
<reference evidence="4" key="1">
    <citation type="journal article" date="2019" name="Int. J. Syst. Evol. Microbiol.">
        <title>The Global Catalogue of Microorganisms (GCM) 10K type strain sequencing project: providing services to taxonomists for standard genome sequencing and annotation.</title>
        <authorList>
            <consortium name="The Broad Institute Genomics Platform"/>
            <consortium name="The Broad Institute Genome Sequencing Center for Infectious Disease"/>
            <person name="Wu L."/>
            <person name="Ma J."/>
        </authorList>
    </citation>
    <scope>NUCLEOTIDE SEQUENCE [LARGE SCALE GENOMIC DNA]</scope>
    <source>
        <strain evidence="4">NBRC 109019</strain>
    </source>
</reference>
<dbReference type="EMBL" id="AP027734">
    <property type="protein sequence ID" value="BDZ55238.1"/>
    <property type="molecule type" value="Genomic_DNA"/>
</dbReference>
<sequence length="848" mass="89424">MSKTIAILTISSLLTALGMAGSVVPAQAAPAQGAAGMDRGGTKGKPPSPPAAGRLTTPAYALPGWGDGQWSEPADWGTIQTADLDGDGSAELLGRSSLGLEAWDFDLDAGQWHPMVVAGGLGWTDENGWDLKRRYETIGAADLDRDGRDEVYARAESGIVVAELGGNGRSWIGVDAVDQPFADDDPLDTAAFYPVIQPGDVDGDGSAELIGFGLTGLVTASFEGDEWQVVETGAFAADEWREPEHYLTIHTGDLDRDGRDEVFARGANGLEVWGLESGGWIRQGRAGLFAGDQWSEPSRYLTIGTADIDGDGDVEVYGRDSGGIRVLDFTDPGGAEDAGEWADIGTISAFSDAAGWDAAYRYATIHAADVDGDGRDEFLGRDSTGMTVWGTTPSASTTWTSEQRVDGPAFTDALGWRHARYYGTIQAADVDGFAPIGSPGSAKAGRAELIGRGPTGIQTYRFDAKAGAWVSPSVQFPAFTGGALKAYSSMSRTITCPAADSAYCTDDIRSHYDVDASDYLEPWMSDLEKLPPAKGVSKKTWDAVRTQVVTELGWAIWVKKAMNAQSALVGDIGQARNENSTFAYLHYEKPNDTPPNVISSVVSALAGTVVAVANAADPEWQILAGGIDVAVSFAGSLGSSTNASGTYDEMFGAGTPTYVSNWTQQAQAGLVSGVTTVVTDYGLLATVGGLYADEEWVILDSTAPGWHQSVVAADRAYSVFLWQALTPTLTVGCESPEACTGWGVYGLDDDKSGYPYTIGDFAYLPSVLPAGDSLESRWKQLFRDVDTDCAQTNWDPTTCGYGVDPDDFFLGLGGWALPCVDFVAGACLALESEAATYGTRSIDGLLAG</sequence>
<evidence type="ECO:0000256" key="2">
    <source>
        <dbReference type="SAM" id="SignalP"/>
    </source>
</evidence>
<evidence type="ECO:0000313" key="3">
    <source>
        <dbReference type="EMBL" id="BDZ55238.1"/>
    </source>
</evidence>
<keyword evidence="2" id="KW-0732">Signal</keyword>
<dbReference type="RefSeq" id="WP_234659943.1">
    <property type="nucleotide sequence ID" value="NZ_AP027734.1"/>
</dbReference>
<proteinExistence type="predicted"/>
<organism evidence="3 4">
    <name type="scientific">Agromyces marinus</name>
    <dbReference type="NCBI Taxonomy" id="1389020"/>
    <lineage>
        <taxon>Bacteria</taxon>
        <taxon>Bacillati</taxon>
        <taxon>Actinomycetota</taxon>
        <taxon>Actinomycetes</taxon>
        <taxon>Micrococcales</taxon>
        <taxon>Microbacteriaceae</taxon>
        <taxon>Agromyces</taxon>
    </lineage>
</organism>
<feature type="region of interest" description="Disordered" evidence="1">
    <location>
        <begin position="33"/>
        <end position="56"/>
    </location>
</feature>
<evidence type="ECO:0000256" key="1">
    <source>
        <dbReference type="SAM" id="MobiDB-lite"/>
    </source>
</evidence>
<evidence type="ECO:0000313" key="4">
    <source>
        <dbReference type="Proteomes" id="UP001321477"/>
    </source>
</evidence>
<gene>
    <name evidence="3" type="ORF">GCM10025870_23110</name>
</gene>
<dbReference type="SUPFAM" id="SSF69318">
    <property type="entry name" value="Integrin alpha N-terminal domain"/>
    <property type="match status" value="1"/>
</dbReference>